<reference evidence="3" key="1">
    <citation type="journal article" date="2015" name="Genome Announc.">
        <title>Genome sequence of the AIDS-associated pathogen Penicillium marneffei (ATCC18224) and its near taxonomic relative Talaromyces stipitatus (ATCC10500).</title>
        <authorList>
            <person name="Nierman W.C."/>
            <person name="Fedorova-Abrams N.D."/>
            <person name="Andrianopoulos A."/>
        </authorList>
    </citation>
    <scope>NUCLEOTIDE SEQUENCE [LARGE SCALE GENOMIC DNA]</scope>
    <source>
        <strain evidence="3">ATCC 10500 / CBS 375.48 / QM 6759 / NRRL 1006</strain>
    </source>
</reference>
<dbReference type="RefSeq" id="XP_002485413.1">
    <property type="nucleotide sequence ID" value="XM_002485368.1"/>
</dbReference>
<organism evidence="2 3">
    <name type="scientific">Talaromyces stipitatus (strain ATCC 10500 / CBS 375.48 / QM 6759 / NRRL 1006)</name>
    <name type="common">Penicillium stipitatum</name>
    <dbReference type="NCBI Taxonomy" id="441959"/>
    <lineage>
        <taxon>Eukaryota</taxon>
        <taxon>Fungi</taxon>
        <taxon>Dikarya</taxon>
        <taxon>Ascomycota</taxon>
        <taxon>Pezizomycotina</taxon>
        <taxon>Eurotiomycetes</taxon>
        <taxon>Eurotiomycetidae</taxon>
        <taxon>Eurotiales</taxon>
        <taxon>Trichocomaceae</taxon>
        <taxon>Talaromyces</taxon>
        <taxon>Talaromyces sect. Talaromyces</taxon>
    </lineage>
</organism>
<name>B8ML44_TALSN</name>
<dbReference type="InParanoid" id="B8ML44"/>
<evidence type="ECO:0000256" key="1">
    <source>
        <dbReference type="SAM" id="MobiDB-lite"/>
    </source>
</evidence>
<sequence>MDLPQPQTEDAVSSKRINKTGKKQRDRDEEAAYIIDDLKSGNFILLLQETPKVKMSHCQAWGCMPRKRTGKPVIKSHYRFMLKDISVSSKPKGEYYHVTCLERLLPDLSALVRDGHLKMDGYISAPLDSKVCLESSVEMIADWFKYGGRTFDLGCYENFKKDHREWEEDWSVRWIDHQLGHGEQPDNACNYCQSLPDPEEPKKSDYFPEEPSVILLSQLLATVSGQSHIDKWWRWKKQT</sequence>
<proteinExistence type="predicted"/>
<dbReference type="GeneID" id="8100616"/>
<dbReference type="VEuPathDB" id="FungiDB:TSTA_049000"/>
<evidence type="ECO:0000313" key="3">
    <source>
        <dbReference type="Proteomes" id="UP000001745"/>
    </source>
</evidence>
<dbReference type="AlphaFoldDB" id="B8ML44"/>
<gene>
    <name evidence="2" type="ORF">TSTA_049000</name>
</gene>
<dbReference type="HOGENOM" id="CLU_1171287_0_0_1"/>
<feature type="compositionally biased region" description="Polar residues" evidence="1">
    <location>
        <begin position="1"/>
        <end position="11"/>
    </location>
</feature>
<protein>
    <submittedName>
        <fullName evidence="2">Uncharacterized protein</fullName>
    </submittedName>
</protein>
<dbReference type="OMA" id="SCMEQIF"/>
<keyword evidence="3" id="KW-1185">Reference proteome</keyword>
<accession>B8ML44</accession>
<dbReference type="Proteomes" id="UP000001745">
    <property type="component" value="Unassembled WGS sequence"/>
</dbReference>
<feature type="region of interest" description="Disordered" evidence="1">
    <location>
        <begin position="1"/>
        <end position="28"/>
    </location>
</feature>
<evidence type="ECO:0000313" key="2">
    <source>
        <dbReference type="EMBL" id="EED15460.1"/>
    </source>
</evidence>
<dbReference type="PhylomeDB" id="B8ML44"/>
<dbReference type="eggNOG" id="ENOG502TAF1">
    <property type="taxonomic scope" value="Eukaryota"/>
</dbReference>
<dbReference type="OrthoDB" id="4223073at2759"/>
<dbReference type="EMBL" id="EQ962657">
    <property type="protein sequence ID" value="EED15460.1"/>
    <property type="molecule type" value="Genomic_DNA"/>
</dbReference>